<dbReference type="SMART" id="SM00448">
    <property type="entry name" value="REC"/>
    <property type="match status" value="1"/>
</dbReference>
<proteinExistence type="predicted"/>
<dbReference type="InterPro" id="IPR011006">
    <property type="entry name" value="CheY-like_superfamily"/>
</dbReference>
<comment type="caution">
    <text evidence="4">The sequence shown here is derived from an EMBL/GenBank/DDBJ whole genome shotgun (WGS) entry which is preliminary data.</text>
</comment>
<feature type="domain" description="Response regulatory" evidence="3">
    <location>
        <begin position="5"/>
        <end position="123"/>
    </location>
</feature>
<protein>
    <submittedName>
        <fullName evidence="4">Response regulator</fullName>
    </submittedName>
</protein>
<reference evidence="4 5" key="1">
    <citation type="submission" date="2020-08" db="EMBL/GenBank/DDBJ databases">
        <title>Bridging the membrane lipid divide: bacteria of the FCB group superphylum have the potential to synthesize archaeal ether lipids.</title>
        <authorList>
            <person name="Villanueva L."/>
            <person name="Von Meijenfeldt F.A.B."/>
            <person name="Westbye A.B."/>
            <person name="Yadav S."/>
            <person name="Hopmans E.C."/>
            <person name="Dutilh B.E."/>
            <person name="Sinninghe Damste J.S."/>
        </authorList>
    </citation>
    <scope>NUCLEOTIDE SEQUENCE [LARGE SCALE GENOMIC DNA]</scope>
    <source>
        <strain evidence="4">NIOZ-UU17</strain>
    </source>
</reference>
<dbReference type="Pfam" id="PF00072">
    <property type="entry name" value="Response_reg"/>
    <property type="match status" value="1"/>
</dbReference>
<evidence type="ECO:0000313" key="5">
    <source>
        <dbReference type="Proteomes" id="UP000605201"/>
    </source>
</evidence>
<name>A0A8J6TJW0_9BACT</name>
<evidence type="ECO:0000256" key="2">
    <source>
        <dbReference type="PROSITE-ProRule" id="PRU00169"/>
    </source>
</evidence>
<dbReference type="Gene3D" id="3.40.50.2300">
    <property type="match status" value="1"/>
</dbReference>
<dbReference type="PANTHER" id="PTHR44591:SF3">
    <property type="entry name" value="RESPONSE REGULATORY DOMAIN-CONTAINING PROTEIN"/>
    <property type="match status" value="1"/>
</dbReference>
<dbReference type="EMBL" id="JACNIG010000141">
    <property type="protein sequence ID" value="MBC8431404.1"/>
    <property type="molecule type" value="Genomic_DNA"/>
</dbReference>
<dbReference type="GO" id="GO:0000160">
    <property type="term" value="P:phosphorelay signal transduction system"/>
    <property type="evidence" value="ECO:0007669"/>
    <property type="project" value="InterPro"/>
</dbReference>
<dbReference type="InterPro" id="IPR001789">
    <property type="entry name" value="Sig_transdc_resp-reg_receiver"/>
</dbReference>
<evidence type="ECO:0000256" key="1">
    <source>
        <dbReference type="ARBA" id="ARBA00022553"/>
    </source>
</evidence>
<dbReference type="Proteomes" id="UP000605201">
    <property type="component" value="Unassembled WGS sequence"/>
</dbReference>
<dbReference type="AlphaFoldDB" id="A0A8J6TJW0"/>
<sequence>MSKKKILVVEDELTSQKLLQFHLNNTGEYEVKILADGRQTLSAANEYLPDLILLDIVIPETSGIEISRELASKANLKDIPVVFITSLVTEDEVASQDGIFYNRPCLAKPITKEKLLDCVRKNIR</sequence>
<organism evidence="4 5">
    <name type="scientific">Candidatus Desulfatibia vada</name>
    <dbReference type="NCBI Taxonomy" id="2841696"/>
    <lineage>
        <taxon>Bacteria</taxon>
        <taxon>Pseudomonadati</taxon>
        <taxon>Thermodesulfobacteriota</taxon>
        <taxon>Desulfobacteria</taxon>
        <taxon>Desulfobacterales</taxon>
        <taxon>Desulfobacterales incertae sedis</taxon>
        <taxon>Candidatus Desulfatibia</taxon>
    </lineage>
</organism>
<evidence type="ECO:0000259" key="3">
    <source>
        <dbReference type="PROSITE" id="PS50110"/>
    </source>
</evidence>
<dbReference type="PANTHER" id="PTHR44591">
    <property type="entry name" value="STRESS RESPONSE REGULATOR PROTEIN 1"/>
    <property type="match status" value="1"/>
</dbReference>
<evidence type="ECO:0000313" key="4">
    <source>
        <dbReference type="EMBL" id="MBC8431404.1"/>
    </source>
</evidence>
<gene>
    <name evidence="4" type="ORF">H8D96_05750</name>
</gene>
<feature type="modified residue" description="4-aspartylphosphate" evidence="2">
    <location>
        <position position="55"/>
    </location>
</feature>
<keyword evidence="1 2" id="KW-0597">Phosphoprotein</keyword>
<accession>A0A8J6TJW0</accession>
<dbReference type="InterPro" id="IPR050595">
    <property type="entry name" value="Bact_response_regulator"/>
</dbReference>
<dbReference type="SUPFAM" id="SSF52172">
    <property type="entry name" value="CheY-like"/>
    <property type="match status" value="1"/>
</dbReference>
<dbReference type="PROSITE" id="PS50110">
    <property type="entry name" value="RESPONSE_REGULATORY"/>
    <property type="match status" value="1"/>
</dbReference>